<feature type="signal peptide" evidence="1">
    <location>
        <begin position="1"/>
        <end position="20"/>
    </location>
</feature>
<keyword evidence="1" id="KW-0732">Signal</keyword>
<feature type="chain" id="PRO_5012104866" description="Porin" evidence="1">
    <location>
        <begin position="21"/>
        <end position="58"/>
    </location>
</feature>
<gene>
    <name evidence="2" type="ORF">OCA8868_02244</name>
</gene>
<evidence type="ECO:0000256" key="1">
    <source>
        <dbReference type="SAM" id="SignalP"/>
    </source>
</evidence>
<evidence type="ECO:0008006" key="4">
    <source>
        <dbReference type="Google" id="ProtNLM"/>
    </source>
</evidence>
<evidence type="ECO:0000313" key="3">
    <source>
        <dbReference type="Proteomes" id="UP000203464"/>
    </source>
</evidence>
<dbReference type="AlphaFoldDB" id="A0A238KCC9"/>
<keyword evidence="3" id="KW-1185">Reference proteome</keyword>
<dbReference type="EMBL" id="FXYD01000003">
    <property type="protein sequence ID" value="SMX40044.1"/>
    <property type="molecule type" value="Genomic_DNA"/>
</dbReference>
<organism evidence="2 3">
    <name type="scientific">Octadecabacter ascidiaceicola</name>
    <dbReference type="NCBI Taxonomy" id="1655543"/>
    <lineage>
        <taxon>Bacteria</taxon>
        <taxon>Pseudomonadati</taxon>
        <taxon>Pseudomonadota</taxon>
        <taxon>Alphaproteobacteria</taxon>
        <taxon>Rhodobacterales</taxon>
        <taxon>Roseobacteraceae</taxon>
        <taxon>Octadecabacter</taxon>
    </lineage>
</organism>
<name>A0A238KCC9_9RHOB</name>
<sequence length="58" mass="6017">MKNVTLAAVTSVLLASSASAGGISFSLPNLTFPPVSEPVVTQDCQSFDTSQNVCIDQE</sequence>
<dbReference type="RefSeq" id="WP_179214844.1">
    <property type="nucleotide sequence ID" value="NZ_FXYD01000003.1"/>
</dbReference>
<reference evidence="3" key="1">
    <citation type="submission" date="2017-05" db="EMBL/GenBank/DDBJ databases">
        <authorList>
            <person name="Rodrigo-Torres L."/>
            <person name="Arahal R. D."/>
            <person name="Lucena T."/>
        </authorList>
    </citation>
    <scope>NUCLEOTIDE SEQUENCE [LARGE SCALE GENOMIC DNA]</scope>
    <source>
        <strain evidence="3">CECT 8868</strain>
    </source>
</reference>
<evidence type="ECO:0000313" key="2">
    <source>
        <dbReference type="EMBL" id="SMX40044.1"/>
    </source>
</evidence>
<dbReference type="Proteomes" id="UP000203464">
    <property type="component" value="Unassembled WGS sequence"/>
</dbReference>
<proteinExistence type="predicted"/>
<accession>A0A238KCC9</accession>
<protein>
    <recommendedName>
        <fullName evidence="4">Porin</fullName>
    </recommendedName>
</protein>